<dbReference type="Proteomes" id="UP001300502">
    <property type="component" value="Unassembled WGS sequence"/>
</dbReference>
<protein>
    <submittedName>
        <fullName evidence="2">Uncharacterized protein</fullName>
    </submittedName>
</protein>
<dbReference type="EMBL" id="JANCYU010000029">
    <property type="protein sequence ID" value="KAK4525328.1"/>
    <property type="molecule type" value="Genomic_DNA"/>
</dbReference>
<organism evidence="2 3">
    <name type="scientific">Galdieria yellowstonensis</name>
    <dbReference type="NCBI Taxonomy" id="3028027"/>
    <lineage>
        <taxon>Eukaryota</taxon>
        <taxon>Rhodophyta</taxon>
        <taxon>Bangiophyceae</taxon>
        <taxon>Galdieriales</taxon>
        <taxon>Galdieriaceae</taxon>
        <taxon>Galdieria</taxon>
    </lineage>
</organism>
<evidence type="ECO:0000313" key="2">
    <source>
        <dbReference type="EMBL" id="KAK4525328.1"/>
    </source>
</evidence>
<gene>
    <name evidence="2" type="ORF">GAYE_SCF09G3236</name>
</gene>
<reference evidence="2 3" key="1">
    <citation type="submission" date="2022-07" db="EMBL/GenBank/DDBJ databases">
        <title>Genome-wide signatures of adaptation to extreme environments.</title>
        <authorList>
            <person name="Cho C.H."/>
            <person name="Yoon H.S."/>
        </authorList>
    </citation>
    <scope>NUCLEOTIDE SEQUENCE [LARGE SCALE GENOMIC DNA]</scope>
    <source>
        <strain evidence="2 3">108.79 E11</strain>
    </source>
</reference>
<accession>A0AAV9IDK9</accession>
<name>A0AAV9IDK9_9RHOD</name>
<dbReference type="AlphaFoldDB" id="A0AAV9IDK9"/>
<feature type="region of interest" description="Disordered" evidence="1">
    <location>
        <begin position="1"/>
        <end position="30"/>
    </location>
</feature>
<comment type="caution">
    <text evidence="2">The sequence shown here is derived from an EMBL/GenBank/DDBJ whole genome shotgun (WGS) entry which is preliminary data.</text>
</comment>
<evidence type="ECO:0000313" key="3">
    <source>
        <dbReference type="Proteomes" id="UP001300502"/>
    </source>
</evidence>
<evidence type="ECO:0000256" key="1">
    <source>
        <dbReference type="SAM" id="MobiDB-lite"/>
    </source>
</evidence>
<keyword evidence="3" id="KW-1185">Reference proteome</keyword>
<proteinExistence type="predicted"/>
<feature type="compositionally biased region" description="Basic and acidic residues" evidence="1">
    <location>
        <begin position="1"/>
        <end position="19"/>
    </location>
</feature>
<sequence>MERNKNHSDSSFHHERTETTEESTSVPTEPCMGELQQLLSVTLERSHLDIRKLQQAANDFRLCAKTFKICDVKLEQSFLKKSSD</sequence>